<keyword evidence="7" id="KW-0802">TPR repeat</keyword>
<keyword evidence="6 8" id="KW-0961">Cell wall biogenesis/degradation</keyword>
<comment type="caution">
    <text evidence="12">The sequence shown here is derived from an EMBL/GenBank/DDBJ whole genome shotgun (WGS) entry which is preliminary data.</text>
</comment>
<dbReference type="Proteomes" id="UP000518288">
    <property type="component" value="Unassembled WGS sequence"/>
</dbReference>
<keyword evidence="13" id="KW-1185">Reference proteome</keyword>
<evidence type="ECO:0000256" key="4">
    <source>
        <dbReference type="ARBA" id="ARBA00022960"/>
    </source>
</evidence>
<organism evidence="12 13">
    <name type="scientific">Sphaerotilus montanus</name>
    <dbReference type="NCBI Taxonomy" id="522889"/>
    <lineage>
        <taxon>Bacteria</taxon>
        <taxon>Pseudomonadati</taxon>
        <taxon>Pseudomonadota</taxon>
        <taxon>Betaproteobacteria</taxon>
        <taxon>Burkholderiales</taxon>
        <taxon>Sphaerotilaceae</taxon>
        <taxon>Sphaerotilus</taxon>
    </lineage>
</organism>
<feature type="active site" description="Nucleophile" evidence="8">
    <location>
        <position position="448"/>
    </location>
</feature>
<dbReference type="Gene3D" id="1.25.40.10">
    <property type="entry name" value="Tetratricopeptide repeat domain"/>
    <property type="match status" value="1"/>
</dbReference>
<dbReference type="GO" id="GO:0008360">
    <property type="term" value="P:regulation of cell shape"/>
    <property type="evidence" value="ECO:0007669"/>
    <property type="project" value="UniProtKB-UniRule"/>
</dbReference>
<sequence>MMKFQVHRTRWLLAALLTAGLMPSAGAGEPAAPTPDALREQAMAMVAQQQDAQALPLFEERVQRQPGQPQALIDLGVALARLGRLTEARQRFDEALRTSSPHALAHDNLVQLQLNMARHAYAAALQSGETPPSADTGLQWSPAPTPAPAPAPAVLPPVASVPASAAPAWIAAPKADASAWLRPLLASLALLALGATAWALNRRPPVETPVDPPAATTSPPVTQAVPEHERAVPEERLIQVYRLIGQGHLARALEAAESLVRDQPRFTLAQLVYGDLLLAHSGVLRGFGRGTTQVPGGQERQIAPLQLEARQRLGAWQQPPPPGTVPRELLLLPTSVRQVVVVDGLRSRLFVLEHRAGQLVPTASLYAAIGRLGVGKQDEGDLRTPLGVYDITGKLDSRQVGDFYGAGALPLSYPNEHDRRLRRTGANIWLHGTRAERHADAPFSSNGCIVLSNPDMERLLRDLVPRRTPVVIAEHLEWVSPKVLAERRSAAIALVESWRMARMQPDPERLLALYDRAFDNGVQGLAEWRRQLAKDAAEHGAKERQLTDLMVLDAQRGGDALFITFREVLRGSVHGPLRRQYWARERGQWKIFSEGVLE</sequence>
<name>A0A7Y9QUG4_9BURK</name>
<evidence type="ECO:0000256" key="7">
    <source>
        <dbReference type="PROSITE-ProRule" id="PRU00339"/>
    </source>
</evidence>
<keyword evidence="4 8" id="KW-0133">Cell shape</keyword>
<dbReference type="GO" id="GO:0016740">
    <property type="term" value="F:transferase activity"/>
    <property type="evidence" value="ECO:0007669"/>
    <property type="project" value="UniProtKB-KW"/>
</dbReference>
<dbReference type="RefSeq" id="WP_179632076.1">
    <property type="nucleotide sequence ID" value="NZ_JACCFH010000001.1"/>
</dbReference>
<dbReference type="GO" id="GO:0009252">
    <property type="term" value="P:peptidoglycan biosynthetic process"/>
    <property type="evidence" value="ECO:0007669"/>
    <property type="project" value="UniProtKB-UniPathway"/>
</dbReference>
<keyword evidence="10" id="KW-0732">Signal</keyword>
<feature type="region of interest" description="Disordered" evidence="9">
    <location>
        <begin position="125"/>
        <end position="151"/>
    </location>
</feature>
<evidence type="ECO:0000256" key="2">
    <source>
        <dbReference type="ARBA" id="ARBA00005992"/>
    </source>
</evidence>
<feature type="chain" id="PRO_5031048787" evidence="10">
    <location>
        <begin position="28"/>
        <end position="598"/>
    </location>
</feature>
<evidence type="ECO:0000313" key="12">
    <source>
        <dbReference type="EMBL" id="NYG31126.1"/>
    </source>
</evidence>
<evidence type="ECO:0000256" key="1">
    <source>
        <dbReference type="ARBA" id="ARBA00004752"/>
    </source>
</evidence>
<dbReference type="InterPro" id="IPR038063">
    <property type="entry name" value="Transpep_catalytic_dom"/>
</dbReference>
<dbReference type="UniPathway" id="UPA00219"/>
<dbReference type="InterPro" id="IPR005490">
    <property type="entry name" value="LD_TPept_cat_dom"/>
</dbReference>
<reference evidence="12 13" key="1">
    <citation type="submission" date="2020-07" db="EMBL/GenBank/DDBJ databases">
        <title>Genomic Encyclopedia of Archaeal and Bacterial Type Strains, Phase II (KMG-II): from individual species to whole genera.</title>
        <authorList>
            <person name="Goeker M."/>
        </authorList>
    </citation>
    <scope>NUCLEOTIDE SEQUENCE [LARGE SCALE GENOMIC DNA]</scope>
    <source>
        <strain evidence="12 13">DSM 21226</strain>
    </source>
</reference>
<dbReference type="PANTHER" id="PTHR36699">
    <property type="entry name" value="LD-TRANSPEPTIDASE"/>
    <property type="match status" value="1"/>
</dbReference>
<feature type="region of interest" description="Disordered" evidence="9">
    <location>
        <begin position="204"/>
        <end position="228"/>
    </location>
</feature>
<dbReference type="GO" id="GO:0004180">
    <property type="term" value="F:carboxypeptidase activity"/>
    <property type="evidence" value="ECO:0007669"/>
    <property type="project" value="UniProtKB-ARBA"/>
</dbReference>
<dbReference type="PROSITE" id="PS50005">
    <property type="entry name" value="TPR"/>
    <property type="match status" value="1"/>
</dbReference>
<keyword evidence="5 8" id="KW-0573">Peptidoglycan synthesis</keyword>
<evidence type="ECO:0000256" key="10">
    <source>
        <dbReference type="SAM" id="SignalP"/>
    </source>
</evidence>
<dbReference type="Gene3D" id="2.40.440.10">
    <property type="entry name" value="L,D-transpeptidase catalytic domain-like"/>
    <property type="match status" value="1"/>
</dbReference>
<evidence type="ECO:0000259" key="11">
    <source>
        <dbReference type="PROSITE" id="PS52029"/>
    </source>
</evidence>
<dbReference type="CDD" id="cd16913">
    <property type="entry name" value="YkuD_like"/>
    <property type="match status" value="1"/>
</dbReference>
<feature type="repeat" description="TPR" evidence="7">
    <location>
        <begin position="69"/>
        <end position="102"/>
    </location>
</feature>
<dbReference type="EMBL" id="JACCFH010000001">
    <property type="protein sequence ID" value="NYG31126.1"/>
    <property type="molecule type" value="Genomic_DNA"/>
</dbReference>
<dbReference type="PANTHER" id="PTHR36699:SF1">
    <property type="entry name" value="L,D-TRANSPEPTIDASE YAFK-RELATED"/>
    <property type="match status" value="1"/>
</dbReference>
<dbReference type="AlphaFoldDB" id="A0A7Y9QUG4"/>
<accession>A0A7Y9QUG4</accession>
<feature type="active site" description="Proton donor/acceptor" evidence="8">
    <location>
        <position position="431"/>
    </location>
</feature>
<evidence type="ECO:0000256" key="5">
    <source>
        <dbReference type="ARBA" id="ARBA00022984"/>
    </source>
</evidence>
<gene>
    <name evidence="12" type="ORF">BDD16_000112</name>
</gene>
<evidence type="ECO:0000256" key="8">
    <source>
        <dbReference type="PROSITE-ProRule" id="PRU01373"/>
    </source>
</evidence>
<evidence type="ECO:0000313" key="13">
    <source>
        <dbReference type="Proteomes" id="UP000518288"/>
    </source>
</evidence>
<dbReference type="PROSITE" id="PS52029">
    <property type="entry name" value="LD_TPASE"/>
    <property type="match status" value="1"/>
</dbReference>
<comment type="pathway">
    <text evidence="1 8">Cell wall biogenesis; peptidoglycan biosynthesis.</text>
</comment>
<feature type="signal peptide" evidence="10">
    <location>
        <begin position="1"/>
        <end position="27"/>
    </location>
</feature>
<dbReference type="Pfam" id="PF14559">
    <property type="entry name" value="TPR_19"/>
    <property type="match status" value="1"/>
</dbReference>
<proteinExistence type="inferred from homology"/>
<dbReference type="InterPro" id="IPR019734">
    <property type="entry name" value="TPR_rpt"/>
</dbReference>
<protein>
    <submittedName>
        <fullName evidence="12">Tetratricopeptide (TPR) repeat protein</fullName>
    </submittedName>
</protein>
<dbReference type="SUPFAM" id="SSF141523">
    <property type="entry name" value="L,D-transpeptidase catalytic domain-like"/>
    <property type="match status" value="1"/>
</dbReference>
<dbReference type="Pfam" id="PF03734">
    <property type="entry name" value="YkuD"/>
    <property type="match status" value="1"/>
</dbReference>
<dbReference type="GO" id="GO:0071555">
    <property type="term" value="P:cell wall organization"/>
    <property type="evidence" value="ECO:0007669"/>
    <property type="project" value="UniProtKB-UniRule"/>
</dbReference>
<evidence type="ECO:0000256" key="3">
    <source>
        <dbReference type="ARBA" id="ARBA00022679"/>
    </source>
</evidence>
<keyword evidence="3" id="KW-0808">Transferase</keyword>
<dbReference type="InterPro" id="IPR011990">
    <property type="entry name" value="TPR-like_helical_dom_sf"/>
</dbReference>
<feature type="domain" description="L,D-TPase catalytic" evidence="11">
    <location>
        <begin position="338"/>
        <end position="473"/>
    </location>
</feature>
<comment type="similarity">
    <text evidence="2">Belongs to the YkuD family.</text>
</comment>
<evidence type="ECO:0000256" key="6">
    <source>
        <dbReference type="ARBA" id="ARBA00023316"/>
    </source>
</evidence>
<evidence type="ECO:0000256" key="9">
    <source>
        <dbReference type="SAM" id="MobiDB-lite"/>
    </source>
</evidence>
<dbReference type="SUPFAM" id="SSF48452">
    <property type="entry name" value="TPR-like"/>
    <property type="match status" value="1"/>
</dbReference>